<name>B7P5S8_IXOSC</name>
<dbReference type="HOGENOM" id="CLU_982023_0_0_1"/>
<dbReference type="VEuPathDB" id="VectorBase:ISCW001372"/>
<protein>
    <submittedName>
        <fullName evidence="3 4">Fasciclin II, putative</fullName>
    </submittedName>
</protein>
<keyword evidence="6" id="KW-1267">Proteomics identification</keyword>
<evidence type="ECO:0007829" key="6">
    <source>
        <dbReference type="PeptideAtlas" id="B7P5S8"/>
    </source>
</evidence>
<dbReference type="PANTHER" id="PTHR10075:SF100">
    <property type="entry name" value="FASCICLIN-2"/>
    <property type="match status" value="1"/>
</dbReference>
<dbReference type="VEuPathDB" id="VectorBase:ISCI001372"/>
<evidence type="ECO:0000313" key="5">
    <source>
        <dbReference type="Proteomes" id="UP000001555"/>
    </source>
</evidence>
<dbReference type="EMBL" id="DS642280">
    <property type="protein sequence ID" value="EEC01950.1"/>
    <property type="molecule type" value="Genomic_DNA"/>
</dbReference>
<dbReference type="InterPro" id="IPR013098">
    <property type="entry name" value="Ig_I-set"/>
</dbReference>
<dbReference type="Proteomes" id="UP000001555">
    <property type="component" value="Unassembled WGS sequence"/>
</dbReference>
<dbReference type="InterPro" id="IPR007110">
    <property type="entry name" value="Ig-like_dom"/>
</dbReference>
<feature type="non-terminal residue" evidence="3">
    <location>
        <position position="284"/>
    </location>
</feature>
<dbReference type="Pfam" id="PF00047">
    <property type="entry name" value="ig"/>
    <property type="match status" value="1"/>
</dbReference>
<dbReference type="EMBL" id="ABJB010655204">
    <property type="status" value="NOT_ANNOTATED_CDS"/>
    <property type="molecule type" value="Genomic_DNA"/>
</dbReference>
<dbReference type="VEuPathDB" id="VectorBase:ISCP_004407"/>
<dbReference type="PANTHER" id="PTHR10075">
    <property type="entry name" value="BASIGIN RELATED"/>
    <property type="match status" value="1"/>
</dbReference>
<feature type="domain" description="Ig-like" evidence="2">
    <location>
        <begin position="86"/>
        <end position="188"/>
    </location>
</feature>
<dbReference type="SUPFAM" id="SSF48726">
    <property type="entry name" value="Immunoglobulin"/>
    <property type="match status" value="2"/>
</dbReference>
<dbReference type="Gene3D" id="2.60.40.10">
    <property type="entry name" value="Immunoglobulins"/>
    <property type="match status" value="2"/>
</dbReference>
<dbReference type="SMART" id="SM00409">
    <property type="entry name" value="IG"/>
    <property type="match status" value="2"/>
</dbReference>
<dbReference type="InterPro" id="IPR036179">
    <property type="entry name" value="Ig-like_dom_sf"/>
</dbReference>
<dbReference type="EMBL" id="ABJB010586018">
    <property type="status" value="NOT_ANNOTATED_CDS"/>
    <property type="molecule type" value="Genomic_DNA"/>
</dbReference>
<evidence type="ECO:0000259" key="2">
    <source>
        <dbReference type="PROSITE" id="PS50835"/>
    </source>
</evidence>
<proteinExistence type="evidence at protein level"/>
<evidence type="ECO:0000256" key="1">
    <source>
        <dbReference type="ARBA" id="ARBA00023319"/>
    </source>
</evidence>
<dbReference type="OrthoDB" id="10056271at2759"/>
<dbReference type="EMBL" id="ABJB010625793">
    <property type="status" value="NOT_ANNOTATED_CDS"/>
    <property type="molecule type" value="Genomic_DNA"/>
</dbReference>
<reference evidence="4" key="2">
    <citation type="submission" date="2020-05" db="UniProtKB">
        <authorList>
            <consortium name="EnsemblMetazoa"/>
        </authorList>
    </citation>
    <scope>IDENTIFICATION</scope>
    <source>
        <strain evidence="4">wikel</strain>
    </source>
</reference>
<reference evidence="3 5" key="1">
    <citation type="submission" date="2008-03" db="EMBL/GenBank/DDBJ databases">
        <title>Annotation of Ixodes scapularis.</title>
        <authorList>
            <consortium name="Ixodes scapularis Genome Project Consortium"/>
            <person name="Caler E."/>
            <person name="Hannick L.I."/>
            <person name="Bidwell S."/>
            <person name="Joardar V."/>
            <person name="Thiagarajan M."/>
            <person name="Amedeo P."/>
            <person name="Galinsky K.J."/>
            <person name="Schobel S."/>
            <person name="Inman J."/>
            <person name="Hostetler J."/>
            <person name="Miller J."/>
            <person name="Hammond M."/>
            <person name="Megy K."/>
            <person name="Lawson D."/>
            <person name="Kodira C."/>
            <person name="Sutton G."/>
            <person name="Meyer J."/>
            <person name="Hill C.A."/>
            <person name="Birren B."/>
            <person name="Nene V."/>
            <person name="Collins F."/>
            <person name="Alarcon-Chaidez F."/>
            <person name="Wikel S."/>
            <person name="Strausberg R."/>
        </authorList>
    </citation>
    <scope>NUCLEOTIDE SEQUENCE [LARGE SCALE GENOMIC DNA]</scope>
    <source>
        <strain evidence="5">Wikel</strain>
        <strain evidence="3">Wikel colony</strain>
    </source>
</reference>
<sequence length="284" mass="31118">MVCVSAIVEERVSSTVVYSHGYAIKELEAGRHKGRGGLPLEAEGASLRNNAAWKSALLSRARTEATTTTTVWCDAPPLRRSVENPPPASEMSGVESQGTLVINPVGENKTEPAGKGFVLFCKGNSGDADYTDFKWTGPNNQEILGGPDMQVISTDDSYILSFDKPSPQDSGTYTCSALYGNTIRLTISVHITFYHDITWEECPLSQHVILGQEGKVRCRVRGNPVPMVSWTKDGRLMDSQRYEGTDDGVFIRSVQEQDKGLYLVSAMVAVTGKFQKRNITVDVY</sequence>
<dbReference type="PROSITE" id="PS50835">
    <property type="entry name" value="IG_LIKE"/>
    <property type="match status" value="2"/>
</dbReference>
<keyword evidence="5" id="KW-1185">Reference proteome</keyword>
<evidence type="ECO:0000313" key="4">
    <source>
        <dbReference type="EnsemblMetazoa" id="ISCW001372-PA"/>
    </source>
</evidence>
<evidence type="ECO:0000313" key="3">
    <source>
        <dbReference type="EMBL" id="EEC01950.1"/>
    </source>
</evidence>
<dbReference type="EMBL" id="ABJB010358829">
    <property type="status" value="NOT_ANNOTATED_CDS"/>
    <property type="molecule type" value="Genomic_DNA"/>
</dbReference>
<feature type="domain" description="Ig-like" evidence="2">
    <location>
        <begin position="211"/>
        <end position="280"/>
    </location>
</feature>
<dbReference type="Pfam" id="PF07679">
    <property type="entry name" value="I-set"/>
    <property type="match status" value="1"/>
</dbReference>
<dbReference type="InterPro" id="IPR013151">
    <property type="entry name" value="Immunoglobulin_dom"/>
</dbReference>
<dbReference type="PaxDb" id="6945-B7P5S8"/>
<dbReference type="InterPro" id="IPR013783">
    <property type="entry name" value="Ig-like_fold"/>
</dbReference>
<keyword evidence="1" id="KW-0393">Immunoglobulin domain</keyword>
<dbReference type="EnsemblMetazoa" id="ISCW001372-RA">
    <property type="protein sequence ID" value="ISCW001372-PA"/>
    <property type="gene ID" value="ISCW001372"/>
</dbReference>
<dbReference type="AlphaFoldDB" id="B7P5S8"/>
<dbReference type="InterPro" id="IPR003599">
    <property type="entry name" value="Ig_sub"/>
</dbReference>
<accession>B7P5S8</accession>
<organism>
    <name type="scientific">Ixodes scapularis</name>
    <name type="common">Black-legged tick</name>
    <name type="synonym">Deer tick</name>
    <dbReference type="NCBI Taxonomy" id="6945"/>
    <lineage>
        <taxon>Eukaryota</taxon>
        <taxon>Metazoa</taxon>
        <taxon>Ecdysozoa</taxon>
        <taxon>Arthropoda</taxon>
        <taxon>Chelicerata</taxon>
        <taxon>Arachnida</taxon>
        <taxon>Acari</taxon>
        <taxon>Parasitiformes</taxon>
        <taxon>Ixodida</taxon>
        <taxon>Ixodoidea</taxon>
        <taxon>Ixodidae</taxon>
        <taxon>Ixodinae</taxon>
        <taxon>Ixodes</taxon>
    </lineage>
</organism>
<gene>
    <name evidence="3" type="ORF">IscW_ISCW001372</name>
</gene>